<gene>
    <name evidence="1" type="ORF">M9H77_19232</name>
</gene>
<organism evidence="1 2">
    <name type="scientific">Catharanthus roseus</name>
    <name type="common">Madagascar periwinkle</name>
    <name type="synonym">Vinca rosea</name>
    <dbReference type="NCBI Taxonomy" id="4058"/>
    <lineage>
        <taxon>Eukaryota</taxon>
        <taxon>Viridiplantae</taxon>
        <taxon>Streptophyta</taxon>
        <taxon>Embryophyta</taxon>
        <taxon>Tracheophyta</taxon>
        <taxon>Spermatophyta</taxon>
        <taxon>Magnoliopsida</taxon>
        <taxon>eudicotyledons</taxon>
        <taxon>Gunneridae</taxon>
        <taxon>Pentapetalae</taxon>
        <taxon>asterids</taxon>
        <taxon>lamiids</taxon>
        <taxon>Gentianales</taxon>
        <taxon>Apocynaceae</taxon>
        <taxon>Rauvolfioideae</taxon>
        <taxon>Vinceae</taxon>
        <taxon>Catharanthinae</taxon>
        <taxon>Catharanthus</taxon>
    </lineage>
</organism>
<accession>A0ACC0B9N2</accession>
<proteinExistence type="predicted"/>
<dbReference type="EMBL" id="CM044704">
    <property type="protein sequence ID" value="KAI5669379.1"/>
    <property type="molecule type" value="Genomic_DNA"/>
</dbReference>
<evidence type="ECO:0000313" key="2">
    <source>
        <dbReference type="Proteomes" id="UP001060085"/>
    </source>
</evidence>
<comment type="caution">
    <text evidence="1">The sequence shown here is derived from an EMBL/GenBank/DDBJ whole genome shotgun (WGS) entry which is preliminary data.</text>
</comment>
<evidence type="ECO:0000313" key="1">
    <source>
        <dbReference type="EMBL" id="KAI5669379.1"/>
    </source>
</evidence>
<name>A0ACC0B9N2_CATRO</name>
<keyword evidence="2" id="KW-1185">Reference proteome</keyword>
<dbReference type="Proteomes" id="UP001060085">
    <property type="component" value="Linkage Group LG04"/>
</dbReference>
<reference evidence="2" key="1">
    <citation type="journal article" date="2023" name="Nat. Plants">
        <title>Single-cell RNA sequencing provides a high-resolution roadmap for understanding the multicellular compartmentation of specialized metabolism.</title>
        <authorList>
            <person name="Sun S."/>
            <person name="Shen X."/>
            <person name="Li Y."/>
            <person name="Li Y."/>
            <person name="Wang S."/>
            <person name="Li R."/>
            <person name="Zhang H."/>
            <person name="Shen G."/>
            <person name="Guo B."/>
            <person name="Wei J."/>
            <person name="Xu J."/>
            <person name="St-Pierre B."/>
            <person name="Chen S."/>
            <person name="Sun C."/>
        </authorList>
    </citation>
    <scope>NUCLEOTIDE SEQUENCE [LARGE SCALE GENOMIC DNA]</scope>
</reference>
<sequence length="319" mass="34599">MTDVQADPLSPLGALWYTSFDCSQLPTQTLVTYRDQLDLMPSDQFVWLLYHDRGLVPFYLWWAEVPLICYEIVEYHYPDGIRESHGCTSEIPLIVIAVQLDTNDMASVVIQEPFSSLSQMAVFAKKVLTIIRRLQSLRRRPRKHVPDRGDRGQPGRGAGGGCPPVPPFPGRHGHADSGHVEIERGKGSGEADRGKGSRGGYPPVGPFNCPNLDILSFSLGLTPPSQSLPGGSGTLHASPPPGLGFVPFQSPAGTSLGFSSFHAPPPPGTAGSSTPHQPLSQASSSDEEERMDDTDDVQHLGFGHRVGKKTTRFTPSDWP</sequence>
<protein>
    <submittedName>
        <fullName evidence="1">Uncharacterized protein</fullName>
    </submittedName>
</protein>